<dbReference type="Gene3D" id="3.40.720.10">
    <property type="entry name" value="Alkaline Phosphatase, subunit A"/>
    <property type="match status" value="1"/>
</dbReference>
<gene>
    <name evidence="1" type="ORF">HYG82_08655</name>
</gene>
<proteinExistence type="predicted"/>
<dbReference type="EMBL" id="CP058601">
    <property type="protein sequence ID" value="QLG48915.1"/>
    <property type="molecule type" value="Genomic_DNA"/>
</dbReference>
<dbReference type="GeneID" id="56033356"/>
<dbReference type="AlphaFoldDB" id="A0A7D5H6W7"/>
<dbReference type="SUPFAM" id="SSF53649">
    <property type="entry name" value="Alkaline phosphatase-like"/>
    <property type="match status" value="1"/>
</dbReference>
<keyword evidence="2" id="KW-1185">Reference proteome</keyword>
<reference evidence="1 2" key="1">
    <citation type="submission" date="2020-07" db="EMBL/GenBank/DDBJ databases">
        <authorList>
            <person name="Cui H."/>
        </authorList>
    </citation>
    <scope>NUCLEOTIDE SEQUENCE [LARGE SCALE GENOMIC DNA]</scope>
    <source>
        <strain evidence="1 2">YPL8</strain>
    </source>
</reference>
<dbReference type="InterPro" id="IPR017850">
    <property type="entry name" value="Alkaline_phosphatase_core_sf"/>
</dbReference>
<accession>A0A7D5H6W7</accession>
<evidence type="ECO:0000313" key="1">
    <source>
        <dbReference type="EMBL" id="QLG48915.1"/>
    </source>
</evidence>
<protein>
    <recommendedName>
        <fullName evidence="3">Sulfatase N-terminal domain-containing protein</fullName>
    </recommendedName>
</protein>
<name>A0A7D5H6W7_9EURY</name>
<sequence length="180" mass="21162">MAIRGRYHKHKVMPHSPANMVNSVYEKWRKGRDQTFAYLHYADLHSPLDPPKEYIADRSVDKSIPNLTEWDYTSTFDKNREDCVKYRKHRLRLCGVAFDFLTDELHSFLDTFEDDTFIIITGNHGESHWEHPELAKSFTDSRPLTVLDMAGHHGMRHLASHLRFLARMNNCRHQQVDGQV</sequence>
<dbReference type="RefSeq" id="WP_179260651.1">
    <property type="nucleotide sequence ID" value="NZ_CP058601.1"/>
</dbReference>
<organism evidence="1 2">
    <name type="scientific">Natrinema halophilum</name>
    <dbReference type="NCBI Taxonomy" id="1699371"/>
    <lineage>
        <taxon>Archaea</taxon>
        <taxon>Methanobacteriati</taxon>
        <taxon>Methanobacteriota</taxon>
        <taxon>Stenosarchaea group</taxon>
        <taxon>Halobacteria</taxon>
        <taxon>Halobacteriales</taxon>
        <taxon>Natrialbaceae</taxon>
        <taxon>Natrinema</taxon>
    </lineage>
</organism>
<dbReference type="KEGG" id="haly:HYG82_08655"/>
<dbReference type="Proteomes" id="UP000509241">
    <property type="component" value="Chromosome"/>
</dbReference>
<dbReference type="OrthoDB" id="102174at2157"/>
<evidence type="ECO:0000313" key="2">
    <source>
        <dbReference type="Proteomes" id="UP000509241"/>
    </source>
</evidence>
<evidence type="ECO:0008006" key="3">
    <source>
        <dbReference type="Google" id="ProtNLM"/>
    </source>
</evidence>